<dbReference type="AlphaFoldDB" id="A0A1F7I820"/>
<comment type="caution">
    <text evidence="2">The sequence shown here is derived from an EMBL/GenBank/DDBJ whole genome shotgun (WGS) entry which is preliminary data.</text>
</comment>
<keyword evidence="1" id="KW-0812">Transmembrane</keyword>
<keyword evidence="1" id="KW-0472">Membrane</keyword>
<gene>
    <name evidence="2" type="ORF">A3A74_00730</name>
</gene>
<keyword evidence="1" id="KW-1133">Transmembrane helix</keyword>
<name>A0A1F7I820_9BACT</name>
<feature type="transmembrane region" description="Helical" evidence="1">
    <location>
        <begin position="6"/>
        <end position="25"/>
    </location>
</feature>
<accession>A0A1F7I820</accession>
<dbReference type="Proteomes" id="UP000179270">
    <property type="component" value="Unassembled WGS sequence"/>
</dbReference>
<protein>
    <recommendedName>
        <fullName evidence="4">Bacterial Ig domain-containing protein</fullName>
    </recommendedName>
</protein>
<dbReference type="InterPro" id="IPR013783">
    <property type="entry name" value="Ig-like_fold"/>
</dbReference>
<sequence length="144" mass="15718">MKKETVIAIFFGVIFGGLVAVFLLAKNKELQLNKAKTIAPTGKAAKAAKNIVANLKSLEILEPKDGAVFNSKTVSIKGKADNGSLIVIQSATKELVMKNEKGEFTVSFPLALGENLIKITAYLKDSKVRPQERELRIFNLDDEL</sequence>
<reference evidence="2 3" key="1">
    <citation type="journal article" date="2016" name="Nat. Commun.">
        <title>Thousands of microbial genomes shed light on interconnected biogeochemical processes in an aquifer system.</title>
        <authorList>
            <person name="Anantharaman K."/>
            <person name="Brown C.T."/>
            <person name="Hug L.A."/>
            <person name="Sharon I."/>
            <person name="Castelle C.J."/>
            <person name="Probst A.J."/>
            <person name="Thomas B.C."/>
            <person name="Singh A."/>
            <person name="Wilkins M.J."/>
            <person name="Karaoz U."/>
            <person name="Brodie E.L."/>
            <person name="Williams K.H."/>
            <person name="Hubbard S.S."/>
            <person name="Banfield J.F."/>
        </authorList>
    </citation>
    <scope>NUCLEOTIDE SEQUENCE [LARGE SCALE GENOMIC DNA]</scope>
</reference>
<dbReference type="EMBL" id="MGAF01000048">
    <property type="protein sequence ID" value="OGK39527.1"/>
    <property type="molecule type" value="Genomic_DNA"/>
</dbReference>
<dbReference type="STRING" id="1802055.A3A74_00730"/>
<dbReference type="Gene3D" id="2.60.40.10">
    <property type="entry name" value="Immunoglobulins"/>
    <property type="match status" value="1"/>
</dbReference>
<organism evidence="2 3">
    <name type="scientific">Candidatus Roizmanbacteria bacterium RIFCSPLOWO2_01_FULL_35_13</name>
    <dbReference type="NCBI Taxonomy" id="1802055"/>
    <lineage>
        <taxon>Bacteria</taxon>
        <taxon>Candidatus Roizmaniibacteriota</taxon>
    </lineage>
</organism>
<evidence type="ECO:0008006" key="4">
    <source>
        <dbReference type="Google" id="ProtNLM"/>
    </source>
</evidence>
<evidence type="ECO:0000313" key="3">
    <source>
        <dbReference type="Proteomes" id="UP000179270"/>
    </source>
</evidence>
<evidence type="ECO:0000256" key="1">
    <source>
        <dbReference type="SAM" id="Phobius"/>
    </source>
</evidence>
<evidence type="ECO:0000313" key="2">
    <source>
        <dbReference type="EMBL" id="OGK39527.1"/>
    </source>
</evidence>
<proteinExistence type="predicted"/>